<dbReference type="InterPro" id="IPR007343">
    <property type="entry name" value="Uncharacterised_pept_Zn_put"/>
</dbReference>
<evidence type="ECO:0000256" key="2">
    <source>
        <dbReference type="ARBA" id="ARBA00022692"/>
    </source>
</evidence>
<gene>
    <name evidence="6" type="primary">ypfJ</name>
    <name evidence="6" type="ORF">GCM10011613_16210</name>
</gene>
<dbReference type="EMBL" id="BMYZ01000001">
    <property type="protein sequence ID" value="GGY72034.1"/>
    <property type="molecule type" value="Genomic_DNA"/>
</dbReference>
<evidence type="ECO:0000313" key="6">
    <source>
        <dbReference type="EMBL" id="GGY72034.1"/>
    </source>
</evidence>
<evidence type="ECO:0000256" key="3">
    <source>
        <dbReference type="ARBA" id="ARBA00022989"/>
    </source>
</evidence>
<proteinExistence type="predicted"/>
<evidence type="ECO:0000256" key="4">
    <source>
        <dbReference type="ARBA" id="ARBA00023136"/>
    </source>
</evidence>
<feature type="transmembrane region" description="Helical" evidence="5">
    <location>
        <begin position="20"/>
        <end position="38"/>
    </location>
</feature>
<comment type="caution">
    <text evidence="6">The sequence shown here is derived from an EMBL/GenBank/DDBJ whole genome shotgun (WGS) entry which is preliminary data.</text>
</comment>
<dbReference type="Proteomes" id="UP000619761">
    <property type="component" value="Unassembled WGS sequence"/>
</dbReference>
<comment type="subcellular location">
    <subcellularLocation>
        <location evidence="1">Membrane</location>
        <topology evidence="1">Single-pass membrane protein</topology>
    </subcellularLocation>
</comment>
<protein>
    <recommendedName>
        <fullName evidence="8">Flagellar biosynthesis protein FlgM</fullName>
    </recommendedName>
</protein>
<dbReference type="RefSeq" id="WP_189417402.1">
    <property type="nucleotide sequence ID" value="NZ_BMYZ01000001.1"/>
</dbReference>
<dbReference type="PANTHER" id="PTHR30168:SF0">
    <property type="entry name" value="INNER MEMBRANE PROTEIN"/>
    <property type="match status" value="1"/>
</dbReference>
<organism evidence="6 7">
    <name type="scientific">Cellvibrio zantedeschiae</name>
    <dbReference type="NCBI Taxonomy" id="1237077"/>
    <lineage>
        <taxon>Bacteria</taxon>
        <taxon>Pseudomonadati</taxon>
        <taxon>Pseudomonadota</taxon>
        <taxon>Gammaproteobacteria</taxon>
        <taxon>Cellvibrionales</taxon>
        <taxon>Cellvibrionaceae</taxon>
        <taxon>Cellvibrio</taxon>
    </lineage>
</organism>
<evidence type="ECO:0000313" key="7">
    <source>
        <dbReference type="Proteomes" id="UP000619761"/>
    </source>
</evidence>
<evidence type="ECO:0000256" key="1">
    <source>
        <dbReference type="ARBA" id="ARBA00004167"/>
    </source>
</evidence>
<keyword evidence="4 5" id="KW-0472">Membrane</keyword>
<reference evidence="7" key="1">
    <citation type="journal article" date="2019" name="Int. J. Syst. Evol. Microbiol.">
        <title>The Global Catalogue of Microorganisms (GCM) 10K type strain sequencing project: providing services to taxonomists for standard genome sequencing and annotation.</title>
        <authorList>
            <consortium name="The Broad Institute Genomics Platform"/>
            <consortium name="The Broad Institute Genome Sequencing Center for Infectious Disease"/>
            <person name="Wu L."/>
            <person name="Ma J."/>
        </authorList>
    </citation>
    <scope>NUCLEOTIDE SEQUENCE [LARGE SCALE GENOMIC DNA]</scope>
    <source>
        <strain evidence="7">KCTC 32239</strain>
    </source>
</reference>
<feature type="transmembrane region" description="Helical" evidence="5">
    <location>
        <begin position="44"/>
        <end position="61"/>
    </location>
</feature>
<evidence type="ECO:0000256" key="5">
    <source>
        <dbReference type="SAM" id="Phobius"/>
    </source>
</evidence>
<name>A0ABQ3B113_9GAMM</name>
<keyword evidence="3 5" id="KW-1133">Transmembrane helix</keyword>
<sequence length="294" mass="31748">MDWKGGRRSSNIDDQRNSPLAAGAGGIGILLRFLPYLIGTKVGRIILVVGGLTYFGARMLGIDMLQIMSGAPAAAPTQALSAKDQELADFVSVTLASTEDAWKSEFQKAGKTYQEPVLVLFRHRVNSACGLAQSATGPFYCPADNKLYIDLSFYEDMKTRLGAPGDFAQAYVIAHEVGHHVQNLLGIAAKVSNAQRTSSPNVANALSVKMELQADCLAGIWGHYADRERGIIEAGDIDEALNAAAAIGDDRLQEQATGTVRPEKFTHGTSKQRAEWFNRGFQSGSFENCNTFTN</sequence>
<dbReference type="PANTHER" id="PTHR30168">
    <property type="entry name" value="PUTATIVE MEMBRANE PROTEIN YPFJ"/>
    <property type="match status" value="1"/>
</dbReference>
<accession>A0ABQ3B113</accession>
<evidence type="ECO:0008006" key="8">
    <source>
        <dbReference type="Google" id="ProtNLM"/>
    </source>
</evidence>
<keyword evidence="7" id="KW-1185">Reference proteome</keyword>
<dbReference type="Pfam" id="PF04228">
    <property type="entry name" value="Zn_peptidase"/>
    <property type="match status" value="1"/>
</dbReference>
<keyword evidence="2 5" id="KW-0812">Transmembrane</keyword>